<protein>
    <recommendedName>
        <fullName evidence="6">Calponin-homology (CH) domain-containing protein</fullName>
    </recommendedName>
</protein>
<feature type="region of interest" description="Disordered" evidence="5">
    <location>
        <begin position="797"/>
        <end position="927"/>
    </location>
</feature>
<dbReference type="Proteomes" id="UP000007879">
    <property type="component" value="Unassembled WGS sequence"/>
</dbReference>
<reference evidence="7" key="2">
    <citation type="submission" date="2017-05" db="UniProtKB">
        <authorList>
            <consortium name="EnsemblMetazoa"/>
        </authorList>
    </citation>
    <scope>IDENTIFICATION</scope>
</reference>
<feature type="region of interest" description="Disordered" evidence="5">
    <location>
        <begin position="529"/>
        <end position="640"/>
    </location>
</feature>
<dbReference type="SUPFAM" id="SSF48403">
    <property type="entry name" value="Ankyrin repeat"/>
    <property type="match status" value="1"/>
</dbReference>
<dbReference type="PANTHER" id="PTHR24173">
    <property type="entry name" value="ANKYRIN REPEAT CONTAINING"/>
    <property type="match status" value="1"/>
</dbReference>
<feature type="compositionally biased region" description="Acidic residues" evidence="5">
    <location>
        <begin position="674"/>
        <end position="684"/>
    </location>
</feature>
<accession>A0A1X7VVQ5</accession>
<dbReference type="eggNOG" id="KOG0504">
    <property type="taxonomic scope" value="Eukaryota"/>
</dbReference>
<feature type="compositionally biased region" description="Polar residues" evidence="5">
    <location>
        <begin position="744"/>
        <end position="755"/>
    </location>
</feature>
<feature type="compositionally biased region" description="Polar residues" evidence="5">
    <location>
        <begin position="811"/>
        <end position="834"/>
    </location>
</feature>
<dbReference type="InterPro" id="IPR001715">
    <property type="entry name" value="CH_dom"/>
</dbReference>
<dbReference type="PROSITE" id="PS50297">
    <property type="entry name" value="ANK_REP_REGION"/>
    <property type="match status" value="4"/>
</dbReference>
<proteinExistence type="predicted"/>
<reference evidence="8" key="1">
    <citation type="journal article" date="2010" name="Nature">
        <title>The Amphimedon queenslandica genome and the evolution of animal complexity.</title>
        <authorList>
            <person name="Srivastava M."/>
            <person name="Simakov O."/>
            <person name="Chapman J."/>
            <person name="Fahey B."/>
            <person name="Gauthier M.E."/>
            <person name="Mitros T."/>
            <person name="Richards G.S."/>
            <person name="Conaco C."/>
            <person name="Dacre M."/>
            <person name="Hellsten U."/>
            <person name="Larroux C."/>
            <person name="Putnam N.H."/>
            <person name="Stanke M."/>
            <person name="Adamska M."/>
            <person name="Darling A."/>
            <person name="Degnan S.M."/>
            <person name="Oakley T.H."/>
            <person name="Plachetzki D.C."/>
            <person name="Zhai Y."/>
            <person name="Adamski M."/>
            <person name="Calcino A."/>
            <person name="Cummins S.F."/>
            <person name="Goodstein D.M."/>
            <person name="Harris C."/>
            <person name="Jackson D.J."/>
            <person name="Leys S.P."/>
            <person name="Shu S."/>
            <person name="Woodcroft B.J."/>
            <person name="Vervoort M."/>
            <person name="Kosik K.S."/>
            <person name="Manning G."/>
            <person name="Degnan B.M."/>
            <person name="Rokhsar D.S."/>
        </authorList>
    </citation>
    <scope>NUCLEOTIDE SEQUENCE [LARGE SCALE GENOMIC DNA]</scope>
</reference>
<dbReference type="Gene3D" id="1.10.418.10">
    <property type="entry name" value="Calponin-like domain"/>
    <property type="match status" value="1"/>
</dbReference>
<feature type="compositionally biased region" description="Basic residues" evidence="5">
    <location>
        <begin position="700"/>
        <end position="710"/>
    </location>
</feature>
<dbReference type="EnsemblMetazoa" id="XM_019997964.1">
    <property type="protein sequence ID" value="XP_019853523.1"/>
    <property type="gene ID" value="LOC109582900"/>
</dbReference>
<evidence type="ECO:0000256" key="4">
    <source>
        <dbReference type="SAM" id="Coils"/>
    </source>
</evidence>
<evidence type="ECO:0000256" key="3">
    <source>
        <dbReference type="PROSITE-ProRule" id="PRU00023"/>
    </source>
</evidence>
<organism evidence="7">
    <name type="scientific">Amphimedon queenslandica</name>
    <name type="common">Sponge</name>
    <dbReference type="NCBI Taxonomy" id="400682"/>
    <lineage>
        <taxon>Eukaryota</taxon>
        <taxon>Metazoa</taxon>
        <taxon>Porifera</taxon>
        <taxon>Demospongiae</taxon>
        <taxon>Heteroscleromorpha</taxon>
        <taxon>Haplosclerida</taxon>
        <taxon>Niphatidae</taxon>
        <taxon>Amphimedon</taxon>
    </lineage>
</organism>
<dbReference type="EnsemblMetazoa" id="Aqu2.1.43488_001">
    <property type="protein sequence ID" value="Aqu2.1.43488_001"/>
    <property type="gene ID" value="Aqu2.1.43488"/>
</dbReference>
<keyword evidence="8" id="KW-1185">Reference proteome</keyword>
<dbReference type="PROSITE" id="PS50021">
    <property type="entry name" value="CH"/>
    <property type="match status" value="1"/>
</dbReference>
<dbReference type="Gene3D" id="1.25.40.20">
    <property type="entry name" value="Ankyrin repeat-containing domain"/>
    <property type="match status" value="1"/>
</dbReference>
<feature type="compositionally biased region" description="Acidic residues" evidence="5">
    <location>
        <begin position="883"/>
        <end position="893"/>
    </location>
</feature>
<evidence type="ECO:0000256" key="2">
    <source>
        <dbReference type="ARBA" id="ARBA00023043"/>
    </source>
</evidence>
<feature type="compositionally biased region" description="Acidic residues" evidence="5">
    <location>
        <begin position="900"/>
        <end position="920"/>
    </location>
</feature>
<feature type="domain" description="Calponin-homology (CH)" evidence="6">
    <location>
        <begin position="1074"/>
        <end position="1180"/>
    </location>
</feature>
<evidence type="ECO:0000256" key="5">
    <source>
        <dbReference type="SAM" id="MobiDB-lite"/>
    </source>
</evidence>
<dbReference type="SMART" id="SM00033">
    <property type="entry name" value="CH"/>
    <property type="match status" value="1"/>
</dbReference>
<dbReference type="CDD" id="cd00014">
    <property type="entry name" value="CH_SF"/>
    <property type="match status" value="1"/>
</dbReference>
<dbReference type="PROSITE" id="PS50088">
    <property type="entry name" value="ANK_REPEAT"/>
    <property type="match status" value="4"/>
</dbReference>
<feature type="compositionally biased region" description="Low complexity" evidence="5">
    <location>
        <begin position="600"/>
        <end position="616"/>
    </location>
</feature>
<evidence type="ECO:0000256" key="1">
    <source>
        <dbReference type="ARBA" id="ARBA00022737"/>
    </source>
</evidence>
<dbReference type="AlphaFoldDB" id="A0A1X7VVQ5"/>
<dbReference type="SMART" id="SM00248">
    <property type="entry name" value="ANK"/>
    <property type="match status" value="9"/>
</dbReference>
<feature type="compositionally biased region" description="Polar residues" evidence="5">
    <location>
        <begin position="552"/>
        <end position="569"/>
    </location>
</feature>
<feature type="region of interest" description="Disordered" evidence="5">
    <location>
        <begin position="372"/>
        <end position="395"/>
    </location>
</feature>
<dbReference type="SUPFAM" id="SSF47576">
    <property type="entry name" value="Calponin-homology domain, CH-domain"/>
    <property type="match status" value="1"/>
</dbReference>
<dbReference type="STRING" id="400682.A0A1X7VVQ5"/>
<dbReference type="InterPro" id="IPR036770">
    <property type="entry name" value="Ankyrin_rpt-contain_sf"/>
</dbReference>
<feature type="repeat" description="ANK" evidence="3">
    <location>
        <begin position="200"/>
        <end position="224"/>
    </location>
</feature>
<evidence type="ECO:0000313" key="8">
    <source>
        <dbReference type="Proteomes" id="UP000007879"/>
    </source>
</evidence>
<name>A0A1X7VVQ5_AMPQE</name>
<feature type="coiled-coil region" evidence="4">
    <location>
        <begin position="447"/>
        <end position="503"/>
    </location>
</feature>
<sequence length="1180" mass="132798">MSFSSLRRVIRSARKGLCATCSKTRYPQLEAAGAGHVGCLIYTLETIGSLIKDDHEVTAMHVAARKGQISVLIYLIENNIVKPDSVFRAKNGASPAHDAAGTGNIECLRYLLSRTQAGPNDIDYNGATLLHWAAQSGHLKVVQWLVSEAQAPIDVLTKNGITPFHLAAGKNHLDVLRWLVGYAFRHHPHPMKLVNAKDKNGSTPLYHAAHAGHFDVVQWLATKGGGDPTISNKSGLAPLHAATITGNIKIVKFLFQFGLATAPGGLRTSEGASSMHFAAAENHIEILNWLLSNKECSGNERDYYHSTPLHDASEYGHIIAVKMLCDAKADPFLLDIEGNTPRDLAIKHGHPKCAMYLDNYAKDIMRKRINGSITTEPSSASGRSKLQRNRQSQGQIMDKYRHAPPHMKPVNAFEADDDYVFQMMGNTGSEGWETLHDLMDEEEIEQLSQLDQDYDEQDTMLTEAEEKRRIFEEKMTREHEERQRKLEAAVRQEEEREMEIRSQFMREDSFTSGNKLKPLEETLREGHQKLESELGRGSISMQAKMKKKEKSQSLPRSLTEPQNVKNAATRTKDDMDTSSVQSKRSMFSKLLGKRSSNTPSSGVLSSSKSWSLDSSSIPFRKPRRPDPHEWSIPNPPPLPTVEFLTGKSRVAYRLNYSLKEELQKTATMWNRDAYDDDEDEESGSDGEKQIDKQALQNKNKALKGKEKKKKGTELNPVKPKPKKAMRPPPLPSISSILVPKSDLLMTQNRSANVQQPIRPAPPPPPTPPLEEDRITKVKPATLPIPPPPAPAVAMPIAKAASARSRKFPMQRQDTPTPSIGFASQLSKALQSAQGQEPKVLHYKPPDSPAGHEMRSFTALHGSINRSNQESLGVRPKMQRQASLDEESWEESDDSFTSSSSDEETDSSEDDSSGSDNEEEDRPIMARNMGIHGARIAKEVMQRMKNQRYPSIFRKPIVTLDTVIEVRHEIVYEADTRQEMADVFVNFMRKKKVMSAWRKHIKSLNYARNKAEAMARRRKRDLMANVFYSWIQAKNEADVQVEERIKNARESYKKHLKKKVFHKWRAITATGLKYGELDQKSLQWLNAQLLSTGKQQVDDLFKSLADGTLIIIALANASGKKAPKFKLMPKLKLHKQDNWKVAHTFMDKIGINTKDFEASDLADLRDHAIHNMFINIFKWLE</sequence>
<gene>
    <name evidence="7" type="primary">109582900</name>
</gene>
<dbReference type="Pfam" id="PF00307">
    <property type="entry name" value="CH"/>
    <property type="match status" value="1"/>
</dbReference>
<keyword evidence="4" id="KW-0175">Coiled coil</keyword>
<feature type="repeat" description="ANK" evidence="3">
    <location>
        <begin position="234"/>
        <end position="258"/>
    </location>
</feature>
<dbReference type="InParanoid" id="A0A1X7VVQ5"/>
<dbReference type="KEGG" id="aqu:109582900"/>
<feature type="compositionally biased region" description="Pro residues" evidence="5">
    <location>
        <begin position="758"/>
        <end position="768"/>
    </location>
</feature>
<evidence type="ECO:0000259" key="6">
    <source>
        <dbReference type="PROSITE" id="PS50021"/>
    </source>
</evidence>
<feature type="repeat" description="ANK" evidence="3">
    <location>
        <begin position="125"/>
        <end position="147"/>
    </location>
</feature>
<feature type="region of interest" description="Disordered" evidence="5">
    <location>
        <begin position="670"/>
        <end position="772"/>
    </location>
</feature>
<evidence type="ECO:0000313" key="7">
    <source>
        <dbReference type="EnsemblMetazoa" id="Aqu2.1.43488_001"/>
    </source>
</evidence>
<dbReference type="OrthoDB" id="10261302at2759"/>
<dbReference type="InterPro" id="IPR002110">
    <property type="entry name" value="Ankyrin_rpt"/>
</dbReference>
<dbReference type="Pfam" id="PF12796">
    <property type="entry name" value="Ank_2"/>
    <property type="match status" value="3"/>
</dbReference>
<dbReference type="InterPro" id="IPR036872">
    <property type="entry name" value="CH_dom_sf"/>
</dbReference>
<keyword evidence="1" id="KW-0677">Repeat</keyword>
<dbReference type="PANTHER" id="PTHR24173:SF74">
    <property type="entry name" value="ANKYRIN REPEAT DOMAIN-CONTAINING PROTEIN 16"/>
    <property type="match status" value="1"/>
</dbReference>
<keyword evidence="2 3" id="KW-0040">ANK repeat</keyword>
<feature type="repeat" description="ANK" evidence="3">
    <location>
        <begin position="159"/>
        <end position="180"/>
    </location>
</feature>